<proteinExistence type="predicted"/>
<keyword evidence="2" id="KW-0812">Transmembrane</keyword>
<keyword evidence="2" id="KW-0472">Membrane</keyword>
<evidence type="ECO:0000313" key="3">
    <source>
        <dbReference type="EMBL" id="HIU69813.1"/>
    </source>
</evidence>
<feature type="transmembrane region" description="Helical" evidence="2">
    <location>
        <begin position="136"/>
        <end position="157"/>
    </location>
</feature>
<dbReference type="AlphaFoldDB" id="A0A9D1SPD0"/>
<organism evidence="3 4">
    <name type="scientific">Candidatus Scybalenecus merdavium</name>
    <dbReference type="NCBI Taxonomy" id="2840939"/>
    <lineage>
        <taxon>Bacteria</taxon>
        <taxon>Bacillati</taxon>
        <taxon>Bacillota</taxon>
        <taxon>Clostridia</taxon>
        <taxon>Eubacteriales</taxon>
        <taxon>Oscillospiraceae</taxon>
        <taxon>Oscillospiraceae incertae sedis</taxon>
        <taxon>Candidatus Scybalenecus</taxon>
    </lineage>
</organism>
<feature type="transmembrane region" description="Helical" evidence="2">
    <location>
        <begin position="80"/>
        <end position="99"/>
    </location>
</feature>
<feature type="transmembrane region" description="Helical" evidence="2">
    <location>
        <begin position="7"/>
        <end position="27"/>
    </location>
</feature>
<dbReference type="Proteomes" id="UP000824125">
    <property type="component" value="Unassembled WGS sequence"/>
</dbReference>
<keyword evidence="2" id="KW-1133">Transmembrane helix</keyword>
<feature type="transmembrane region" description="Helical" evidence="2">
    <location>
        <begin position="47"/>
        <end position="68"/>
    </location>
</feature>
<evidence type="ECO:0000256" key="1">
    <source>
        <dbReference type="SAM" id="MobiDB-lite"/>
    </source>
</evidence>
<reference evidence="3" key="1">
    <citation type="submission" date="2020-10" db="EMBL/GenBank/DDBJ databases">
        <authorList>
            <person name="Gilroy R."/>
        </authorList>
    </citation>
    <scope>NUCLEOTIDE SEQUENCE</scope>
    <source>
        <strain evidence="3">CHK176-6737</strain>
    </source>
</reference>
<dbReference type="EMBL" id="DVNM01000043">
    <property type="protein sequence ID" value="HIU69813.1"/>
    <property type="molecule type" value="Genomic_DNA"/>
</dbReference>
<accession>A0A9D1SPD0</accession>
<feature type="region of interest" description="Disordered" evidence="1">
    <location>
        <begin position="189"/>
        <end position="215"/>
    </location>
</feature>
<feature type="transmembrane region" description="Helical" evidence="2">
    <location>
        <begin position="169"/>
        <end position="186"/>
    </location>
</feature>
<feature type="transmembrane region" description="Helical" evidence="2">
    <location>
        <begin position="105"/>
        <end position="129"/>
    </location>
</feature>
<feature type="compositionally biased region" description="Basic and acidic residues" evidence="1">
    <location>
        <begin position="200"/>
        <end position="215"/>
    </location>
</feature>
<dbReference type="PROSITE" id="PS51257">
    <property type="entry name" value="PROKAR_LIPOPROTEIN"/>
    <property type="match status" value="1"/>
</dbReference>
<gene>
    <name evidence="3" type="ORF">IAD23_07650</name>
</gene>
<name>A0A9D1SPD0_9FIRM</name>
<evidence type="ECO:0000313" key="4">
    <source>
        <dbReference type="Proteomes" id="UP000824125"/>
    </source>
</evidence>
<comment type="caution">
    <text evidence="3">The sequence shown here is derived from an EMBL/GenBank/DDBJ whole genome shotgun (WGS) entry which is preliminary data.</text>
</comment>
<protein>
    <recommendedName>
        <fullName evidence="5">DUF998 domain-containing protein</fullName>
    </recommendedName>
</protein>
<sequence length="215" mass="23533">MKKSTALRPIGIVLMGISCIYTIWYMQLGDIFENSGALSTIGLAHPVLFAIWGVLAQAAMLAGICTMYMRAGIHKNFYKVLLTMSTLGMGMTLLFPFDYDMRPYYFLHCTGAFLFTGANGCAILIYYLLRRKERPAFWALFGCGCAVLAASLILLLITKETAFNETLPLFGAFVLFTATNATKLGAPKTKAANAGTKEGTISHDGTKRKEPARRA</sequence>
<reference evidence="3" key="2">
    <citation type="journal article" date="2021" name="PeerJ">
        <title>Extensive microbial diversity within the chicken gut microbiome revealed by metagenomics and culture.</title>
        <authorList>
            <person name="Gilroy R."/>
            <person name="Ravi A."/>
            <person name="Getino M."/>
            <person name="Pursley I."/>
            <person name="Horton D.L."/>
            <person name="Alikhan N.F."/>
            <person name="Baker D."/>
            <person name="Gharbi K."/>
            <person name="Hall N."/>
            <person name="Watson M."/>
            <person name="Adriaenssens E.M."/>
            <person name="Foster-Nyarko E."/>
            <person name="Jarju S."/>
            <person name="Secka A."/>
            <person name="Antonio M."/>
            <person name="Oren A."/>
            <person name="Chaudhuri R.R."/>
            <person name="La Ragione R."/>
            <person name="Hildebrand F."/>
            <person name="Pallen M.J."/>
        </authorList>
    </citation>
    <scope>NUCLEOTIDE SEQUENCE</scope>
    <source>
        <strain evidence="3">CHK176-6737</strain>
    </source>
</reference>
<evidence type="ECO:0008006" key="5">
    <source>
        <dbReference type="Google" id="ProtNLM"/>
    </source>
</evidence>
<evidence type="ECO:0000256" key="2">
    <source>
        <dbReference type="SAM" id="Phobius"/>
    </source>
</evidence>